<dbReference type="Gene3D" id="3.50.50.60">
    <property type="entry name" value="FAD/NAD(P)-binding domain"/>
    <property type="match status" value="2"/>
</dbReference>
<keyword evidence="9 11" id="KW-0676">Redox-active center</keyword>
<dbReference type="EC" id="1.8.1.4" evidence="2 11"/>
<comment type="caution">
    <text evidence="14">The sequence shown here is derived from an EMBL/GenBank/DDBJ whole genome shotgun (WGS) entry which is preliminary data.</text>
</comment>
<dbReference type="Pfam" id="PF02852">
    <property type="entry name" value="Pyr_redox_dim"/>
    <property type="match status" value="1"/>
</dbReference>
<keyword evidence="8" id="KW-1015">Disulfide bond</keyword>
<keyword evidence="6 11" id="KW-0560">Oxidoreductase</keyword>
<gene>
    <name evidence="14" type="primary">lpdA</name>
    <name evidence="14" type="ORF">Q8947_11990</name>
</gene>
<feature type="domain" description="FAD/NAD(P)-binding" evidence="13">
    <location>
        <begin position="5"/>
        <end position="328"/>
    </location>
</feature>
<dbReference type="PANTHER" id="PTHR22912">
    <property type="entry name" value="DISULFIDE OXIDOREDUCTASE"/>
    <property type="match status" value="1"/>
</dbReference>
<feature type="domain" description="Pyridine nucleotide-disulphide oxidoreductase dimerisation" evidence="12">
    <location>
        <begin position="347"/>
        <end position="456"/>
    </location>
</feature>
<reference evidence="14 15" key="1">
    <citation type="submission" date="2023-08" db="EMBL/GenBank/DDBJ databases">
        <title>Alcaligenaceae gen. nov., a novel taxon isolated from the sludge of Yixing Pesticide Factory.</title>
        <authorList>
            <person name="Ruan L."/>
        </authorList>
    </citation>
    <scope>NUCLEOTIDE SEQUENCE [LARGE SCALE GENOMIC DNA]</scope>
    <source>
        <strain evidence="14 15">LG-2</strain>
    </source>
</reference>
<dbReference type="InterPro" id="IPR012999">
    <property type="entry name" value="Pyr_OxRdtase_I_AS"/>
</dbReference>
<dbReference type="InterPro" id="IPR006258">
    <property type="entry name" value="Lipoamide_DH"/>
</dbReference>
<dbReference type="Pfam" id="PF07992">
    <property type="entry name" value="Pyr_redox_2"/>
    <property type="match status" value="1"/>
</dbReference>
<keyword evidence="15" id="KW-1185">Reference proteome</keyword>
<dbReference type="InterPro" id="IPR001100">
    <property type="entry name" value="Pyr_nuc-diS_OxRdtase"/>
</dbReference>
<dbReference type="PANTHER" id="PTHR22912:SF160">
    <property type="entry name" value="DIHYDROLIPOYL DEHYDROGENASE"/>
    <property type="match status" value="1"/>
</dbReference>
<dbReference type="Proteomes" id="UP001232156">
    <property type="component" value="Unassembled WGS sequence"/>
</dbReference>
<evidence type="ECO:0000313" key="14">
    <source>
        <dbReference type="EMBL" id="MDR4126700.1"/>
    </source>
</evidence>
<evidence type="ECO:0000313" key="15">
    <source>
        <dbReference type="Proteomes" id="UP001232156"/>
    </source>
</evidence>
<evidence type="ECO:0000259" key="13">
    <source>
        <dbReference type="Pfam" id="PF07992"/>
    </source>
</evidence>
<dbReference type="PROSITE" id="PS00076">
    <property type="entry name" value="PYRIDINE_REDOX_1"/>
    <property type="match status" value="1"/>
</dbReference>
<dbReference type="RefSeq" id="WP_347287392.1">
    <property type="nucleotide sequence ID" value="NZ_JAUZQE010000033.1"/>
</dbReference>
<name>A0ABU1D8G8_9BURK</name>
<evidence type="ECO:0000256" key="4">
    <source>
        <dbReference type="ARBA" id="ARBA00022630"/>
    </source>
</evidence>
<dbReference type="GO" id="GO:0004148">
    <property type="term" value="F:dihydrolipoyl dehydrogenase (NADH) activity"/>
    <property type="evidence" value="ECO:0007669"/>
    <property type="project" value="UniProtKB-EC"/>
</dbReference>
<evidence type="ECO:0000256" key="1">
    <source>
        <dbReference type="ARBA" id="ARBA00007532"/>
    </source>
</evidence>
<organism evidence="14 15">
    <name type="scientific">Yanghanlia caeni</name>
    <dbReference type="NCBI Taxonomy" id="3064283"/>
    <lineage>
        <taxon>Bacteria</taxon>
        <taxon>Pseudomonadati</taxon>
        <taxon>Pseudomonadota</taxon>
        <taxon>Betaproteobacteria</taxon>
        <taxon>Burkholderiales</taxon>
        <taxon>Alcaligenaceae</taxon>
        <taxon>Yanghanlia</taxon>
    </lineage>
</organism>
<dbReference type="NCBIfam" id="TIGR01350">
    <property type="entry name" value="lipoamide_DH"/>
    <property type="match status" value="1"/>
</dbReference>
<comment type="miscellaneous">
    <text evidence="11">The active site is a redox-active disulfide bond.</text>
</comment>
<evidence type="ECO:0000259" key="12">
    <source>
        <dbReference type="Pfam" id="PF02852"/>
    </source>
</evidence>
<evidence type="ECO:0000256" key="8">
    <source>
        <dbReference type="ARBA" id="ARBA00023157"/>
    </source>
</evidence>
<keyword evidence="4 11" id="KW-0285">Flavoprotein</keyword>
<evidence type="ECO:0000256" key="2">
    <source>
        <dbReference type="ARBA" id="ARBA00012608"/>
    </source>
</evidence>
<accession>A0ABU1D8G8</accession>
<evidence type="ECO:0000256" key="11">
    <source>
        <dbReference type="RuleBase" id="RU003692"/>
    </source>
</evidence>
<dbReference type="PRINTS" id="PR00411">
    <property type="entry name" value="PNDRDTASEI"/>
</dbReference>
<dbReference type="PIRSF" id="PIRSF000350">
    <property type="entry name" value="Mercury_reductase_MerA"/>
    <property type="match status" value="1"/>
</dbReference>
<comment type="similarity">
    <text evidence="1 11">Belongs to the class-I pyridine nucleotide-disulfide oxidoreductase family.</text>
</comment>
<comment type="catalytic activity">
    <reaction evidence="10 11">
        <text>N(6)-[(R)-dihydrolipoyl]-L-lysyl-[protein] + NAD(+) = N(6)-[(R)-lipoyl]-L-lysyl-[protein] + NADH + H(+)</text>
        <dbReference type="Rhea" id="RHEA:15045"/>
        <dbReference type="Rhea" id="RHEA-COMP:10474"/>
        <dbReference type="Rhea" id="RHEA-COMP:10475"/>
        <dbReference type="ChEBI" id="CHEBI:15378"/>
        <dbReference type="ChEBI" id="CHEBI:57540"/>
        <dbReference type="ChEBI" id="CHEBI:57945"/>
        <dbReference type="ChEBI" id="CHEBI:83099"/>
        <dbReference type="ChEBI" id="CHEBI:83100"/>
        <dbReference type="EC" id="1.8.1.4"/>
    </reaction>
</comment>
<evidence type="ECO:0000256" key="3">
    <source>
        <dbReference type="ARBA" id="ARBA00016961"/>
    </source>
</evidence>
<evidence type="ECO:0000256" key="10">
    <source>
        <dbReference type="ARBA" id="ARBA00049187"/>
    </source>
</evidence>
<keyword evidence="5 11" id="KW-0274">FAD</keyword>
<dbReference type="SUPFAM" id="SSF51905">
    <property type="entry name" value="FAD/NAD(P)-binding domain"/>
    <property type="match status" value="1"/>
</dbReference>
<keyword evidence="7 11" id="KW-0520">NAD</keyword>
<dbReference type="SUPFAM" id="SSF55424">
    <property type="entry name" value="FAD/NAD-linked reductases, dimerisation (C-terminal) domain"/>
    <property type="match status" value="1"/>
</dbReference>
<dbReference type="EMBL" id="JAUZQE010000033">
    <property type="protein sequence ID" value="MDR4126700.1"/>
    <property type="molecule type" value="Genomic_DNA"/>
</dbReference>
<proteinExistence type="inferred from homology"/>
<dbReference type="Gene3D" id="3.30.390.30">
    <property type="match status" value="1"/>
</dbReference>
<dbReference type="InterPro" id="IPR004099">
    <property type="entry name" value="Pyr_nucl-diS_OxRdtase_dimer"/>
</dbReference>
<dbReference type="InterPro" id="IPR036188">
    <property type="entry name" value="FAD/NAD-bd_sf"/>
</dbReference>
<evidence type="ECO:0000256" key="7">
    <source>
        <dbReference type="ARBA" id="ARBA00023027"/>
    </source>
</evidence>
<protein>
    <recommendedName>
        <fullName evidence="3 11">Dihydrolipoyl dehydrogenase</fullName>
        <ecNumber evidence="2 11">1.8.1.4</ecNumber>
    </recommendedName>
</protein>
<evidence type="ECO:0000256" key="9">
    <source>
        <dbReference type="ARBA" id="ARBA00023284"/>
    </source>
</evidence>
<dbReference type="InterPro" id="IPR016156">
    <property type="entry name" value="FAD/NAD-linked_Rdtase_dimer_sf"/>
</dbReference>
<evidence type="ECO:0000256" key="5">
    <source>
        <dbReference type="ARBA" id="ARBA00022827"/>
    </source>
</evidence>
<evidence type="ECO:0000256" key="6">
    <source>
        <dbReference type="ARBA" id="ARBA00023002"/>
    </source>
</evidence>
<dbReference type="InterPro" id="IPR050151">
    <property type="entry name" value="Class-I_Pyr_Nuc-Dis_Oxidored"/>
</dbReference>
<dbReference type="InterPro" id="IPR023753">
    <property type="entry name" value="FAD/NAD-binding_dom"/>
</dbReference>
<sequence length="466" mass="49186">MQSTNVLVVGGGPAGYVAALRTAQAGIATTLVERDNPGGTCLNIGCIPSKALIHAADEFYRLTEAGSSARLGIITTPPKLELARLNSWKQGIVSQLTGGVQALLKRAGVQVVKGDARVLDGKTVEVTPFGEEAAKPRRVVCQHLVLATGSVPAELPMLPFGARVISSTEALTPDELPATLIVIGAGYIGLELGMAYAKLGTRVTVVEAQDRILPAWDTTLTRPVQRRLQALGVELLLGTRVQGGEANAGTVQVKPESRQERTLQADKILVAVGRRPLATQAGIGGLMLDMQGPYIRVDEQCRTSMRNVWAIGDITGEPMLAHRAMAQAEVAAAVIAGRRRRFEPLAIPAVCYTDPEVAVAGLLPDEAKERFGDALVASFPFAGNGRALTLDAADGFVRVVARRDDHRIVGWQAVGPNVSELTAAFTQAIEMCARLEDIAGTIHAHPTLSEAVQEAALKALGQGLHG</sequence>
<dbReference type="PRINTS" id="PR00368">
    <property type="entry name" value="FADPNR"/>
</dbReference>
<comment type="cofactor">
    <cofactor evidence="11">
        <name>FAD</name>
        <dbReference type="ChEBI" id="CHEBI:57692"/>
    </cofactor>
    <text evidence="11">Binds 1 FAD per subunit.</text>
</comment>